<protein>
    <submittedName>
        <fullName evidence="2">Uncharacterized protein</fullName>
    </submittedName>
</protein>
<dbReference type="HOGENOM" id="CLU_061599_0_0_1"/>
<keyword evidence="3" id="KW-1185">Reference proteome</keyword>
<dbReference type="AlphaFoldDB" id="J4G9D8"/>
<dbReference type="Proteomes" id="UP000006352">
    <property type="component" value="Unassembled WGS sequence"/>
</dbReference>
<accession>J4G9D8</accession>
<gene>
    <name evidence="2" type="ORF">FIBRA_05431</name>
</gene>
<evidence type="ECO:0000313" key="2">
    <source>
        <dbReference type="EMBL" id="CCM03303.1"/>
    </source>
</evidence>
<organism evidence="2 3">
    <name type="scientific">Fibroporia radiculosa</name>
    <dbReference type="NCBI Taxonomy" id="599839"/>
    <lineage>
        <taxon>Eukaryota</taxon>
        <taxon>Fungi</taxon>
        <taxon>Dikarya</taxon>
        <taxon>Basidiomycota</taxon>
        <taxon>Agaricomycotina</taxon>
        <taxon>Agaricomycetes</taxon>
        <taxon>Polyporales</taxon>
        <taxon>Fibroporiaceae</taxon>
        <taxon>Fibroporia</taxon>
    </lineage>
</organism>
<dbReference type="EMBL" id="HE797109">
    <property type="protein sequence ID" value="CCM03303.1"/>
    <property type="molecule type" value="Genomic_DNA"/>
</dbReference>
<feature type="compositionally biased region" description="Low complexity" evidence="1">
    <location>
        <begin position="136"/>
        <end position="168"/>
    </location>
</feature>
<dbReference type="OrthoDB" id="3255642at2759"/>
<evidence type="ECO:0000313" key="3">
    <source>
        <dbReference type="Proteomes" id="UP000006352"/>
    </source>
</evidence>
<name>J4G9D8_9APHY</name>
<feature type="compositionally biased region" description="Low complexity" evidence="1">
    <location>
        <begin position="177"/>
        <end position="188"/>
    </location>
</feature>
<evidence type="ECO:0000256" key="1">
    <source>
        <dbReference type="SAM" id="MobiDB-lite"/>
    </source>
</evidence>
<reference evidence="2 3" key="1">
    <citation type="journal article" date="2012" name="Appl. Environ. Microbiol.">
        <title>Short-read sequencing for genomic analysis of the brown rot fungus Fibroporia radiculosa.</title>
        <authorList>
            <person name="Tang J.D."/>
            <person name="Perkins A.D."/>
            <person name="Sonstegard T.S."/>
            <person name="Schroeder S.G."/>
            <person name="Burgess S.C."/>
            <person name="Diehl S.V."/>
        </authorList>
    </citation>
    <scope>NUCLEOTIDE SEQUENCE [LARGE SCALE GENOMIC DNA]</scope>
    <source>
        <strain evidence="2 3">TFFH 294</strain>
    </source>
</reference>
<dbReference type="GeneID" id="24098214"/>
<proteinExistence type="predicted"/>
<sequence length="262" mass="27493">MLPGQPSPSTTHAYLTPIVDAYERIAYNGMETAIFPSYFHGKCQRDGVNPPGCPNPDCPVVCGTPGSMVHFYPTLRYIAFNQTREALLSVSAPGSDAYQQVEKEVMKAARQHTRRSSRIYPRAASKAKAKAKGKAKALASSSSATSTSTSASVSASGSQSAAGSRATSVAGYRKPSSESGSPGSGLSSTLAGPNDGKEMLVPVFVRSPDTPDSDIQGGLSSIMQTVSGLLEQACGGNADESLEALPQCSWEQQMKEYILAFP</sequence>
<feature type="region of interest" description="Disordered" evidence="1">
    <location>
        <begin position="105"/>
        <end position="194"/>
    </location>
</feature>
<feature type="compositionally biased region" description="Basic residues" evidence="1">
    <location>
        <begin position="125"/>
        <end position="135"/>
    </location>
</feature>
<dbReference type="InParanoid" id="J4G9D8"/>
<dbReference type="STRING" id="599839.J4G9D8"/>
<dbReference type="RefSeq" id="XP_012182586.1">
    <property type="nucleotide sequence ID" value="XM_012327196.1"/>
</dbReference>